<proteinExistence type="predicted"/>
<dbReference type="GO" id="GO:0055091">
    <property type="term" value="P:phospholipid homeostasis"/>
    <property type="evidence" value="ECO:0007669"/>
    <property type="project" value="TreeGrafter"/>
</dbReference>
<comment type="subcellular location">
    <subcellularLocation>
        <location evidence="1">Cell membrane</location>
        <topology evidence="1">Multi-pass membrane protein</topology>
    </subcellularLocation>
</comment>
<evidence type="ECO:0000256" key="4">
    <source>
        <dbReference type="ARBA" id="ARBA00022989"/>
    </source>
</evidence>
<dbReference type="GO" id="GO:0005886">
    <property type="term" value="C:plasma membrane"/>
    <property type="evidence" value="ECO:0007669"/>
    <property type="project" value="UniProtKB-SubCell"/>
</dbReference>
<keyword evidence="2" id="KW-1003">Cell membrane</keyword>
<evidence type="ECO:0000259" key="6">
    <source>
        <dbReference type="Pfam" id="PF09924"/>
    </source>
</evidence>
<dbReference type="AlphaFoldDB" id="A0A179SZQ8"/>
<dbReference type="Pfam" id="PF09924">
    <property type="entry name" value="LPG_synthase_C"/>
    <property type="match status" value="1"/>
</dbReference>
<keyword evidence="3" id="KW-0812">Transmembrane</keyword>
<dbReference type="OrthoDB" id="145485at2"/>
<evidence type="ECO:0000313" key="8">
    <source>
        <dbReference type="Proteomes" id="UP000078534"/>
    </source>
</evidence>
<dbReference type="InterPro" id="IPR051211">
    <property type="entry name" value="PG_lysyltransferase"/>
</dbReference>
<keyword evidence="8" id="KW-1185">Reference proteome</keyword>
<accession>A0A179SZQ8</accession>
<dbReference type="PANTHER" id="PTHR34697:SF2">
    <property type="entry name" value="PHOSPHATIDYLGLYCEROL LYSYLTRANSFERASE"/>
    <property type="match status" value="1"/>
</dbReference>
<evidence type="ECO:0000313" key="7">
    <source>
        <dbReference type="EMBL" id="OAS86610.1"/>
    </source>
</evidence>
<evidence type="ECO:0000256" key="2">
    <source>
        <dbReference type="ARBA" id="ARBA00022475"/>
    </source>
</evidence>
<reference evidence="8" key="1">
    <citation type="submission" date="2016-04" db="EMBL/GenBank/DDBJ databases">
        <authorList>
            <person name="Lyu Z."/>
            <person name="Lyu W."/>
        </authorList>
    </citation>
    <scope>NUCLEOTIDE SEQUENCE [LARGE SCALE GENOMIC DNA]</scope>
    <source>
        <strain evidence="8">C44</strain>
    </source>
</reference>
<feature type="domain" description="Phosphatidylglycerol lysyltransferase C-terminal" evidence="6">
    <location>
        <begin position="39"/>
        <end position="331"/>
    </location>
</feature>
<evidence type="ECO:0000256" key="3">
    <source>
        <dbReference type="ARBA" id="ARBA00022692"/>
    </source>
</evidence>
<dbReference type="SUPFAM" id="SSF55729">
    <property type="entry name" value="Acyl-CoA N-acyltransferases (Nat)"/>
    <property type="match status" value="1"/>
</dbReference>
<comment type="caution">
    <text evidence="7">The sequence shown here is derived from an EMBL/GenBank/DDBJ whole genome shotgun (WGS) entry which is preliminary data.</text>
</comment>
<name>A0A179SZQ8_9BACI</name>
<dbReference type="InterPro" id="IPR024320">
    <property type="entry name" value="LPG_synthase_C"/>
</dbReference>
<dbReference type="STRING" id="152268.A6K24_03615"/>
<dbReference type="InterPro" id="IPR016181">
    <property type="entry name" value="Acyl_CoA_acyltransferase"/>
</dbReference>
<dbReference type="PANTHER" id="PTHR34697">
    <property type="entry name" value="PHOSPHATIDYLGLYCEROL LYSYLTRANSFERASE"/>
    <property type="match status" value="1"/>
</dbReference>
<dbReference type="EMBL" id="LWSG01000012">
    <property type="protein sequence ID" value="OAS86610.1"/>
    <property type="molecule type" value="Genomic_DNA"/>
</dbReference>
<sequence length="369" mass="42694">MLNMLIFLLCISSCFYILMVNNRKQGNEKTFDDTFALSFIKKYGGNTLSHLFFLQDKQVFSAQNDSVLISYRKRGNKYIVLGDPIGDEVQFEAALDEFIQFASDQRVTPVFYQASDRFMSFYHDRGYYFFKVGEEAKVSFENFSIEGKKNAKMRTTKNKFKREGYVFSVKYPPFSSEFVNELKAVSDEWLADRKEKSFSVSSFQEGYIALFPVSTLRDQAGRLIAFATLPSDYKESETLSIDLMRYTNDSPSGAMDMVFLSTILWAKEKGYVSCSLGMSPLSNVGTQKGAPWRERMAKYAFINGCKFYNFKGLRSYKAKFATDWKPRYLVYKKSFLFLLVFQLILIVRKQPKQNQMSLVKKLINVKKAI</sequence>
<keyword evidence="4" id="KW-1133">Transmembrane helix</keyword>
<dbReference type="GO" id="GO:0016755">
    <property type="term" value="F:aminoacyltransferase activity"/>
    <property type="evidence" value="ECO:0007669"/>
    <property type="project" value="TreeGrafter"/>
</dbReference>
<evidence type="ECO:0000256" key="5">
    <source>
        <dbReference type="ARBA" id="ARBA00023136"/>
    </source>
</evidence>
<keyword evidence="5" id="KW-0472">Membrane</keyword>
<dbReference type="Proteomes" id="UP000078534">
    <property type="component" value="Unassembled WGS sequence"/>
</dbReference>
<protein>
    <recommendedName>
        <fullName evidence="6">Phosphatidylglycerol lysyltransferase C-terminal domain-containing protein</fullName>
    </recommendedName>
</protein>
<evidence type="ECO:0000256" key="1">
    <source>
        <dbReference type="ARBA" id="ARBA00004651"/>
    </source>
</evidence>
<organism evidence="7 8">
    <name type="scientific">Metabacillus litoralis</name>
    <dbReference type="NCBI Taxonomy" id="152268"/>
    <lineage>
        <taxon>Bacteria</taxon>
        <taxon>Bacillati</taxon>
        <taxon>Bacillota</taxon>
        <taxon>Bacilli</taxon>
        <taxon>Bacillales</taxon>
        <taxon>Bacillaceae</taxon>
        <taxon>Metabacillus</taxon>
    </lineage>
</organism>
<gene>
    <name evidence="7" type="ORF">A6K24_03615</name>
</gene>